<dbReference type="PANTHER" id="PTHR38481">
    <property type="entry name" value="HYALURONATE LYASE"/>
    <property type="match status" value="1"/>
</dbReference>
<name>A0ABR7JKA6_9FIRM</name>
<dbReference type="InterPro" id="IPR013783">
    <property type="entry name" value="Ig-like_fold"/>
</dbReference>
<dbReference type="InterPro" id="IPR038970">
    <property type="entry name" value="Lyase_8"/>
</dbReference>
<keyword evidence="2 4" id="KW-0732">Signal</keyword>
<dbReference type="InterPro" id="IPR008929">
    <property type="entry name" value="Chondroitin_lyas"/>
</dbReference>
<comment type="similarity">
    <text evidence="1">Belongs to the polysaccharide lyase 8 family.</text>
</comment>
<evidence type="ECO:0000256" key="3">
    <source>
        <dbReference type="ARBA" id="ARBA00023239"/>
    </source>
</evidence>
<protein>
    <submittedName>
        <fullName evidence="9">Ig-like domain-containing protein</fullName>
    </submittedName>
</protein>
<proteinExistence type="inferred from homology"/>
<dbReference type="Pfam" id="PF08124">
    <property type="entry name" value="Lyase_8_N"/>
    <property type="match status" value="1"/>
</dbReference>
<keyword evidence="3" id="KW-0456">Lyase</keyword>
<evidence type="ECO:0000256" key="1">
    <source>
        <dbReference type="ARBA" id="ARBA00006699"/>
    </source>
</evidence>
<dbReference type="Gene3D" id="2.60.120.260">
    <property type="entry name" value="Galactose-binding domain-like"/>
    <property type="match status" value="1"/>
</dbReference>
<dbReference type="InterPro" id="IPR008964">
    <property type="entry name" value="Invasin/intimin_cell_adhesion"/>
</dbReference>
<dbReference type="SUPFAM" id="SSF49863">
    <property type="entry name" value="Hyaluronate lyase-like, C-terminal domain"/>
    <property type="match status" value="1"/>
</dbReference>
<keyword evidence="10" id="KW-1185">Reference proteome</keyword>
<dbReference type="Gene3D" id="2.70.98.10">
    <property type="match status" value="1"/>
</dbReference>
<dbReference type="RefSeq" id="WP_153971437.1">
    <property type="nucleotide sequence ID" value="NZ_JACRWE010000001.1"/>
</dbReference>
<dbReference type="Pfam" id="PF02368">
    <property type="entry name" value="Big_2"/>
    <property type="match status" value="1"/>
</dbReference>
<dbReference type="InterPro" id="IPR014718">
    <property type="entry name" value="GH-type_carb-bd"/>
</dbReference>
<feature type="signal peptide" evidence="4">
    <location>
        <begin position="1"/>
        <end position="31"/>
    </location>
</feature>
<dbReference type="InterPro" id="IPR003961">
    <property type="entry name" value="FN3_dom"/>
</dbReference>
<dbReference type="InterPro" id="IPR004103">
    <property type="entry name" value="Lyase_8_C"/>
</dbReference>
<evidence type="ECO:0000256" key="4">
    <source>
        <dbReference type="SAM" id="SignalP"/>
    </source>
</evidence>
<dbReference type="Pfam" id="PF02884">
    <property type="entry name" value="Lyase_8_C"/>
    <property type="match status" value="1"/>
</dbReference>
<accession>A0ABR7JKA6</accession>
<reference evidence="9 10" key="1">
    <citation type="submission" date="2020-08" db="EMBL/GenBank/DDBJ databases">
        <authorList>
            <person name="Liu C."/>
            <person name="Sun Q."/>
        </authorList>
    </citation>
    <scope>NUCLEOTIDE SEQUENCE [LARGE SCALE GENOMIC DNA]</scope>
    <source>
        <strain evidence="9 10">NSJ-18</strain>
    </source>
</reference>
<dbReference type="PANTHER" id="PTHR38481:SF1">
    <property type="entry name" value="HYALURONATE LYASE"/>
    <property type="match status" value="1"/>
</dbReference>
<feature type="domain" description="Polysaccharide lyase family 8 central" evidence="5">
    <location>
        <begin position="777"/>
        <end position="1041"/>
    </location>
</feature>
<dbReference type="InterPro" id="IPR003159">
    <property type="entry name" value="Lyase_8_central_dom"/>
</dbReference>
<evidence type="ECO:0000256" key="2">
    <source>
        <dbReference type="ARBA" id="ARBA00022729"/>
    </source>
</evidence>
<dbReference type="InterPro" id="IPR012970">
    <property type="entry name" value="Lyase_8_alpha_N"/>
</dbReference>
<evidence type="ECO:0000259" key="7">
    <source>
        <dbReference type="Pfam" id="PF02884"/>
    </source>
</evidence>
<dbReference type="SUPFAM" id="SSF48230">
    <property type="entry name" value="Chondroitin AC/alginate lyase"/>
    <property type="match status" value="1"/>
</dbReference>
<feature type="domain" description="Polysaccharide lyase 8 N-terminal alpha-helical" evidence="8">
    <location>
        <begin position="423"/>
        <end position="732"/>
    </location>
</feature>
<dbReference type="Pfam" id="PF02278">
    <property type="entry name" value="Lyase_8"/>
    <property type="match status" value="1"/>
</dbReference>
<sequence>MKIIRKKRGICTSLAAVLIINNLIAASPVNAKEDDSGDKVLSDGRISEYKLLDINGDFEELHTISDSFATFWKEGEKPQKWDIRRHTSSKKDMLGEIVTDDVKSGEKAVKINLDQATGFFQTETNITPGKEYNISAWMKTNNLQTNCSNTSHKGISVRVEQIDSQSNVLKRIDIDKVSGTTDWKEYKTTIKAESKAVKLKMVLVFDTGLDSGASGSVTVDNFRIDEVEYEPIGIDFSVSNLEIPINYTGKLDYEIRPIQANNEEIVWTSSNINVVEINNGEFRGVNEGHSTITAILKNYPNIKASCNINVIKEVKIDKVEFEESSISLDNGKNYIVKSKVYPQYSNEQYLLEVEDEDIATVKDGVVISKQVGNTRVVAKNSNGDEVGSFNLVVNNYTKDIYDELAQKIEKSLVPNDLLSVVNESDMNSVNSIVDRAIGYWEAMNKDASKNYLWEDLSDTTNSNHITKSFERLLEMAKAYHLIGSKVNGSLDLMKDTVYGLDWMMENRYNKTYYNNWWDWQIGSPQKITETMILVKDYITTSKIKDYVDIISFYVPNARDQWQGNTTKPGVIVTKTTGANRLDMCQVMIYKSILGKDSEKMQEASVDILPELKYVTSGDGFYTDGSIIQHGALPYTGTYGAILLSGIGKVNYMLEGTEWSLPKDKVEMIYDVIENSFEPLMYKGLMMDMVNGRSISRSTGQDINNGEGIMKSIVKYYIPAATKEKSDELKGMIKHWIIENDAKNILQTTGDLEFKALATKIVEDKEVKSRGELIGNYNFANMDRMVHRRKGFIFGTSMYSSRTYMHEGNMNKENLKAFHTADGMTYLYNGDIEQYSKGFWPTIDPYRLPGTTVDTLRLKDGAGGSNVRGSQSWVGGSTIDGQYGATGMYLDKSKDKDYDMDLKAKKSWFTFDDEVVALGAGISSTKGRNIETIVENRRLSDSGNEIFMVDGNIEISDIGDKNYKKEVSWAHIKGNKENTDIGYYFPNKANVNVLREYRNGSWKDINGSQADEVEENNYLTMWVDHGVNPELDNYSYVLLPNKSAKEVKYYNENPDVEVLANREEVQAVRENRLKITAANFWEDNQNIDFITVDKKSSVMIKEGNGNLKVAVSDPTMKNDTIKVTLDKSAESVINKDDRVKVIEYKENIVLELNVKDLKGKSIGIEFKTKEKEELKAPTNIKVEKEKSKKYTITWDNPNGIKTKSYEVYVDGKFMTKVNNEKVKLNLNNGEYIINLVAVNKYGLKSEVSENLIIK</sequence>
<feature type="domain" description="BIG2" evidence="6">
    <location>
        <begin position="235"/>
        <end position="298"/>
    </location>
</feature>
<dbReference type="Gene3D" id="2.60.220.10">
    <property type="entry name" value="Polysaccharide lyase family 8-like, C-terminal"/>
    <property type="match status" value="1"/>
</dbReference>
<evidence type="ECO:0000259" key="6">
    <source>
        <dbReference type="Pfam" id="PF02368"/>
    </source>
</evidence>
<dbReference type="InterPro" id="IPR003343">
    <property type="entry name" value="Big_2"/>
</dbReference>
<gene>
    <name evidence="9" type="ORF">H8923_01165</name>
</gene>
<feature type="domain" description="Polysaccharide lyase family 8 C-terminal" evidence="7">
    <location>
        <begin position="1056"/>
        <end position="1120"/>
    </location>
</feature>
<dbReference type="InterPro" id="IPR011071">
    <property type="entry name" value="Lyase_8-like_C"/>
</dbReference>
<dbReference type="CDD" id="cd00063">
    <property type="entry name" value="FN3"/>
    <property type="match status" value="1"/>
</dbReference>
<dbReference type="Gene3D" id="1.50.10.100">
    <property type="entry name" value="Chondroitin AC/alginate lyase"/>
    <property type="match status" value="1"/>
</dbReference>
<dbReference type="EMBL" id="JACRWE010000001">
    <property type="protein sequence ID" value="MBC5995355.1"/>
    <property type="molecule type" value="Genomic_DNA"/>
</dbReference>
<dbReference type="CDD" id="cd01083">
    <property type="entry name" value="GAG_Lyase"/>
    <property type="match status" value="1"/>
</dbReference>
<dbReference type="Gene3D" id="2.60.40.10">
    <property type="entry name" value="Immunoglobulins"/>
    <property type="match status" value="1"/>
</dbReference>
<evidence type="ECO:0000313" key="10">
    <source>
        <dbReference type="Proteomes" id="UP000609849"/>
    </source>
</evidence>
<dbReference type="SUPFAM" id="SSF49373">
    <property type="entry name" value="Invasin/intimin cell-adhesion fragments"/>
    <property type="match status" value="1"/>
</dbReference>
<dbReference type="SUPFAM" id="SSF49785">
    <property type="entry name" value="Galactose-binding domain-like"/>
    <property type="match status" value="1"/>
</dbReference>
<dbReference type="InterPro" id="IPR011013">
    <property type="entry name" value="Gal_mutarotase_sf_dom"/>
</dbReference>
<dbReference type="Gene3D" id="2.60.40.1080">
    <property type="match status" value="2"/>
</dbReference>
<evidence type="ECO:0000313" key="9">
    <source>
        <dbReference type="EMBL" id="MBC5995355.1"/>
    </source>
</evidence>
<evidence type="ECO:0000259" key="5">
    <source>
        <dbReference type="Pfam" id="PF02278"/>
    </source>
</evidence>
<evidence type="ECO:0000259" key="8">
    <source>
        <dbReference type="Pfam" id="PF08124"/>
    </source>
</evidence>
<feature type="chain" id="PRO_5046264733" evidence="4">
    <location>
        <begin position="32"/>
        <end position="1253"/>
    </location>
</feature>
<dbReference type="Proteomes" id="UP000609849">
    <property type="component" value="Unassembled WGS sequence"/>
</dbReference>
<dbReference type="InterPro" id="IPR008979">
    <property type="entry name" value="Galactose-bd-like_sf"/>
</dbReference>
<organism evidence="9 10">
    <name type="scientific">Romboutsia faecis</name>
    <dbReference type="NCBI Taxonomy" id="2764597"/>
    <lineage>
        <taxon>Bacteria</taxon>
        <taxon>Bacillati</taxon>
        <taxon>Bacillota</taxon>
        <taxon>Clostridia</taxon>
        <taxon>Peptostreptococcales</taxon>
        <taxon>Peptostreptococcaceae</taxon>
        <taxon>Romboutsia</taxon>
    </lineage>
</organism>
<comment type="caution">
    <text evidence="9">The sequence shown here is derived from an EMBL/GenBank/DDBJ whole genome shotgun (WGS) entry which is preliminary data.</text>
</comment>
<dbReference type="SUPFAM" id="SSF74650">
    <property type="entry name" value="Galactose mutarotase-like"/>
    <property type="match status" value="1"/>
</dbReference>